<sequence length="251" mass="27625">MESYVARWASQYTRPAILAIVLCELTNACIGITLGSTLFAGLLPLQLLVLIGSAFVIRSLILQYQKTEFRHLRSTTRFLFQKRIFVSLFCLNLWIYTLGGAVLGSMVQSPQPTSSLHSSMTVVTSEQHLSFSKKIPPKEEDRKAKSSNEGLLRLGYILLFVAGVALAYISAILACNLACAGIGLAAVAVLLLGLGILAGGFYFLGRAIDKNMKPFKEMTPDERKREKRRYWRTALGTVLVTAFLVLISSLS</sequence>
<reference evidence="2 3" key="1">
    <citation type="submission" date="2020-08" db="EMBL/GenBank/DDBJ databases">
        <title>Genomic Encyclopedia of Type Strains, Phase IV (KMG-IV): sequencing the most valuable type-strain genomes for metagenomic binning, comparative biology and taxonomic classification.</title>
        <authorList>
            <person name="Goeker M."/>
        </authorList>
    </citation>
    <scope>NUCLEOTIDE SEQUENCE [LARGE SCALE GENOMIC DNA]</scope>
    <source>
        <strain evidence="2 3">DSM 17976</strain>
    </source>
</reference>
<evidence type="ECO:0000313" key="2">
    <source>
        <dbReference type="EMBL" id="MBB3839956.1"/>
    </source>
</evidence>
<keyword evidence="3" id="KW-1185">Reference proteome</keyword>
<feature type="transmembrane region" description="Helical" evidence="1">
    <location>
        <begin position="84"/>
        <end position="107"/>
    </location>
</feature>
<gene>
    <name evidence="2" type="ORF">FHS57_003967</name>
</gene>
<feature type="transmembrane region" description="Helical" evidence="1">
    <location>
        <begin position="230"/>
        <end position="250"/>
    </location>
</feature>
<dbReference type="Proteomes" id="UP000541352">
    <property type="component" value="Unassembled WGS sequence"/>
</dbReference>
<keyword evidence="1" id="KW-1133">Transmembrane helix</keyword>
<accession>A0A7W6ERZ7</accession>
<dbReference type="RefSeq" id="WP_183976643.1">
    <property type="nucleotide sequence ID" value="NZ_JACIBY010000008.1"/>
</dbReference>
<dbReference type="EMBL" id="JACIBY010000008">
    <property type="protein sequence ID" value="MBB3839956.1"/>
    <property type="molecule type" value="Genomic_DNA"/>
</dbReference>
<feature type="transmembrane region" description="Helical" evidence="1">
    <location>
        <begin position="151"/>
        <end position="174"/>
    </location>
</feature>
<evidence type="ECO:0000313" key="3">
    <source>
        <dbReference type="Proteomes" id="UP000541352"/>
    </source>
</evidence>
<organism evidence="2 3">
    <name type="scientific">Runella defluvii</name>
    <dbReference type="NCBI Taxonomy" id="370973"/>
    <lineage>
        <taxon>Bacteria</taxon>
        <taxon>Pseudomonadati</taxon>
        <taxon>Bacteroidota</taxon>
        <taxon>Cytophagia</taxon>
        <taxon>Cytophagales</taxon>
        <taxon>Spirosomataceae</taxon>
        <taxon>Runella</taxon>
    </lineage>
</organism>
<feature type="transmembrane region" description="Helical" evidence="1">
    <location>
        <begin position="45"/>
        <end position="64"/>
    </location>
</feature>
<keyword evidence="1" id="KW-0812">Transmembrane</keyword>
<feature type="transmembrane region" description="Helical" evidence="1">
    <location>
        <begin position="180"/>
        <end position="204"/>
    </location>
</feature>
<evidence type="ECO:0000256" key="1">
    <source>
        <dbReference type="SAM" id="Phobius"/>
    </source>
</evidence>
<comment type="caution">
    <text evidence="2">The sequence shown here is derived from an EMBL/GenBank/DDBJ whole genome shotgun (WGS) entry which is preliminary data.</text>
</comment>
<proteinExistence type="predicted"/>
<keyword evidence="1" id="KW-0472">Membrane</keyword>
<protein>
    <submittedName>
        <fullName evidence="2">Uncharacterized protein</fullName>
    </submittedName>
</protein>
<dbReference type="AlphaFoldDB" id="A0A7W6ERZ7"/>
<name>A0A7W6ERZ7_9BACT</name>
<feature type="transmembrane region" description="Helical" evidence="1">
    <location>
        <begin position="16"/>
        <end position="39"/>
    </location>
</feature>